<evidence type="ECO:0000256" key="4">
    <source>
        <dbReference type="SAM" id="MobiDB-lite"/>
    </source>
</evidence>
<dbReference type="PANTHER" id="PTHR24126">
    <property type="entry name" value="ANKYRIN REPEAT, PH AND SEC7 DOMAIN CONTAINING PROTEIN SECG-RELATED"/>
    <property type="match status" value="1"/>
</dbReference>
<dbReference type="PANTHER" id="PTHR24126:SF14">
    <property type="entry name" value="ANK_REP_REGION DOMAIN-CONTAINING PROTEIN"/>
    <property type="match status" value="1"/>
</dbReference>
<dbReference type="PROSITE" id="PS50088">
    <property type="entry name" value="ANK_REPEAT"/>
    <property type="match status" value="5"/>
</dbReference>
<feature type="repeat" description="ANK" evidence="3">
    <location>
        <begin position="446"/>
        <end position="478"/>
    </location>
</feature>
<protein>
    <submittedName>
        <fullName evidence="5">Ankyrin repeat domain-containing protein</fullName>
    </submittedName>
</protein>
<keyword evidence="1" id="KW-0677">Repeat</keyword>
<dbReference type="SUPFAM" id="SSF48403">
    <property type="entry name" value="Ankyrin repeat"/>
    <property type="match status" value="2"/>
</dbReference>
<feature type="repeat" description="ANK" evidence="3">
    <location>
        <begin position="380"/>
        <end position="412"/>
    </location>
</feature>
<dbReference type="InterPro" id="IPR036770">
    <property type="entry name" value="Ankyrin_rpt-contain_sf"/>
</dbReference>
<dbReference type="Proteomes" id="UP000324324">
    <property type="component" value="Unassembled WGS sequence"/>
</dbReference>
<evidence type="ECO:0000256" key="2">
    <source>
        <dbReference type="ARBA" id="ARBA00023043"/>
    </source>
</evidence>
<evidence type="ECO:0000256" key="3">
    <source>
        <dbReference type="PROSITE-ProRule" id="PRU00023"/>
    </source>
</evidence>
<keyword evidence="2 3" id="KW-0040">ANK repeat</keyword>
<dbReference type="PROSITE" id="PS50297">
    <property type="entry name" value="ANK_REP_REGION"/>
    <property type="match status" value="5"/>
</dbReference>
<feature type="repeat" description="ANK" evidence="3">
    <location>
        <begin position="193"/>
        <end position="226"/>
    </location>
</feature>
<dbReference type="EMBL" id="VWRN01000067">
    <property type="protein sequence ID" value="KAA6117501.1"/>
    <property type="molecule type" value="Genomic_DNA"/>
</dbReference>
<evidence type="ECO:0000313" key="6">
    <source>
        <dbReference type="Proteomes" id="UP000324324"/>
    </source>
</evidence>
<feature type="repeat" description="ANK" evidence="3">
    <location>
        <begin position="522"/>
        <end position="554"/>
    </location>
</feature>
<dbReference type="InterPro" id="IPR002110">
    <property type="entry name" value="Ankyrin_rpt"/>
</dbReference>
<dbReference type="Gene3D" id="1.25.40.20">
    <property type="entry name" value="Ankyrin repeat-containing domain"/>
    <property type="match status" value="4"/>
</dbReference>
<name>A0A5M8A515_9BURK</name>
<keyword evidence="6" id="KW-1185">Reference proteome</keyword>
<proteinExistence type="predicted"/>
<accession>A0A5M8A515</accession>
<dbReference type="Pfam" id="PF12796">
    <property type="entry name" value="Ank_2"/>
    <property type="match status" value="2"/>
</dbReference>
<sequence length="583" mass="59712">MAAGRATPHRLPPMLPARSFAQIPGVFNRFRQPAPIAWRRRRWARPVERHTAPAAGIAAGSLRSPPAAAGNDKPATGGRRQLPDSTGSRLLPPASPPPSLRRQPAIPALGWQPAPPPSAAPIPNARRTRMVLTTRSLVDAKPAGAAGGAPTVEGAEVAALHAALHAAITRGDAAAIDTLAAGQRALLRVPDRDGNTALHLAMLAGGDLKTVERLLQHGADPALTNVNGDTALHLAFLVRPPAPQLVRALLRQLEYQGTHAAKLALSARNGDHQPPVALAADTLADDGALSATIGELVSDYLGWLARSGTGELAHAAGSGDVAQLAPWLARAESLSLPLSPRGHGALAIAAGRGHLAAMRELIAAAQPHGAWLIDLASFPDGETPLARAASFGRRDAVALLLEHGAAVDGRDAARRTPLMRAAVYGHADVAATLLAAGADPRACQAEGWTPLGYAAAALHPEVVAMLLMHGAGDSLQQHNAALRTPLLLAAASDELGRSPAVRARTVALLLQAGAGVDAADQHGTTPLMFAARSGDVAVVRLLLEGGANALLRNAKGHTALTLAQAAGQHEVAALLAAAANAPV</sequence>
<gene>
    <name evidence="5" type="ORF">F1599_23520</name>
</gene>
<reference evidence="5 6" key="1">
    <citation type="submission" date="2019-09" db="EMBL/GenBank/DDBJ databases">
        <title>Isolation of a novel species in the genus Cupriavidus from patients with sepsis using whole genome sequencing.</title>
        <authorList>
            <person name="Kweon O.J."/>
            <person name="Lee M.-K."/>
        </authorList>
    </citation>
    <scope>NUCLEOTIDE SEQUENCE [LARGE SCALE GENOMIC DNA]</scope>
    <source>
        <strain evidence="5 6">MKL-01</strain>
    </source>
</reference>
<comment type="caution">
    <text evidence="5">The sequence shown here is derived from an EMBL/GenBank/DDBJ whole genome shotgun (WGS) entry which is preliminary data.</text>
</comment>
<dbReference type="Pfam" id="PF00023">
    <property type="entry name" value="Ank"/>
    <property type="match status" value="2"/>
</dbReference>
<feature type="region of interest" description="Disordered" evidence="4">
    <location>
        <begin position="52"/>
        <end position="124"/>
    </location>
</feature>
<dbReference type="AlphaFoldDB" id="A0A5M8A515"/>
<dbReference type="SMART" id="SM00248">
    <property type="entry name" value="ANK"/>
    <property type="match status" value="9"/>
</dbReference>
<evidence type="ECO:0000256" key="1">
    <source>
        <dbReference type="ARBA" id="ARBA00022737"/>
    </source>
</evidence>
<evidence type="ECO:0000313" key="5">
    <source>
        <dbReference type="EMBL" id="KAA6117501.1"/>
    </source>
</evidence>
<organism evidence="5 6">
    <name type="scientific">Cupriavidus cauae</name>
    <dbReference type="NCBI Taxonomy" id="2608999"/>
    <lineage>
        <taxon>Bacteria</taxon>
        <taxon>Pseudomonadati</taxon>
        <taxon>Pseudomonadota</taxon>
        <taxon>Betaproteobacteria</taxon>
        <taxon>Burkholderiales</taxon>
        <taxon>Burkholderiaceae</taxon>
        <taxon>Cupriavidus</taxon>
    </lineage>
</organism>
<feature type="repeat" description="ANK" evidence="3">
    <location>
        <begin position="413"/>
        <end position="445"/>
    </location>
</feature>